<dbReference type="CDD" id="cd12148">
    <property type="entry name" value="fungal_TF_MHR"/>
    <property type="match status" value="1"/>
</dbReference>
<keyword evidence="3" id="KW-0539">Nucleus</keyword>
<organism evidence="5 6">
    <name type="scientific">Massarina eburnea CBS 473.64</name>
    <dbReference type="NCBI Taxonomy" id="1395130"/>
    <lineage>
        <taxon>Eukaryota</taxon>
        <taxon>Fungi</taxon>
        <taxon>Dikarya</taxon>
        <taxon>Ascomycota</taxon>
        <taxon>Pezizomycotina</taxon>
        <taxon>Dothideomycetes</taxon>
        <taxon>Pleosporomycetidae</taxon>
        <taxon>Pleosporales</taxon>
        <taxon>Massarineae</taxon>
        <taxon>Massarinaceae</taxon>
        <taxon>Massarina</taxon>
    </lineage>
</organism>
<evidence type="ECO:0000256" key="3">
    <source>
        <dbReference type="ARBA" id="ARBA00023242"/>
    </source>
</evidence>
<evidence type="ECO:0000259" key="4">
    <source>
        <dbReference type="PROSITE" id="PS50048"/>
    </source>
</evidence>
<dbReference type="PANTHER" id="PTHR31001:SF49">
    <property type="entry name" value="ZN(II)2CYS6 TRANSCRIPTION FACTOR (EUROFUNG)"/>
    <property type="match status" value="1"/>
</dbReference>
<dbReference type="InterPro" id="IPR036864">
    <property type="entry name" value="Zn2-C6_fun-type_DNA-bd_sf"/>
</dbReference>
<dbReference type="AlphaFoldDB" id="A0A6A6S7S1"/>
<dbReference type="InterPro" id="IPR001138">
    <property type="entry name" value="Zn2Cys6_DnaBD"/>
</dbReference>
<dbReference type="InterPro" id="IPR007219">
    <property type="entry name" value="XnlR_reg_dom"/>
</dbReference>
<dbReference type="InterPro" id="IPR050613">
    <property type="entry name" value="Sec_Metabolite_Reg"/>
</dbReference>
<keyword evidence="6" id="KW-1185">Reference proteome</keyword>
<dbReference type="PROSITE" id="PS50048">
    <property type="entry name" value="ZN2_CY6_FUNGAL_2"/>
    <property type="match status" value="1"/>
</dbReference>
<evidence type="ECO:0000256" key="1">
    <source>
        <dbReference type="ARBA" id="ARBA00004123"/>
    </source>
</evidence>
<dbReference type="SMART" id="SM00066">
    <property type="entry name" value="GAL4"/>
    <property type="match status" value="1"/>
</dbReference>
<dbReference type="GO" id="GO:0006351">
    <property type="term" value="P:DNA-templated transcription"/>
    <property type="evidence" value="ECO:0007669"/>
    <property type="project" value="InterPro"/>
</dbReference>
<evidence type="ECO:0000313" key="5">
    <source>
        <dbReference type="EMBL" id="KAF2642458.1"/>
    </source>
</evidence>
<sequence length="651" mass="74594">MSGEAPAQQRYIPPSRRRDKPILSCNLCRRRKLKCDRQQPCKGCVDRGLSLSCTYSRNQHISSTPSESKAANNVHDRIDQLEKLVTTLIEQKRSGNSYTPSTVIPSVSAYSPKPSDRAADVDAPLAPDRVKLEADETSYTNSGHWTSILDGIAELKEHLDSIPTTVQPGSQEDDALRPDLLFSQHRHATREEILVALPSRAEADQMIDKYFTYMDMSQVLLHRPTFLRHYEKFWEKPEETPIMWIGLLYCILATATHFISMQNEYNHNIQVASQMIVSTARIDFYREKVVQSLILANYPKCPPYTLETMISYSMTEYMRRGPQFGSWLLSGMLIRIAFRMGYHRDPSRFPNISPFTAEMRRRMWTMIVQMDLLSSVQVGLPMMIQPSIPDVMEPRNLTEDDLHENMTELPPSREDTKTPLRNRLLRIFARVQERANASEPLGYRESLELDTALRSTYEGLPASLKGYMTTEFDVESDVAMRQLFLALTFLKCIIMIHRPFLLLGREDPRYEYSRTCCLDAALEILDFQSLLEAESRTGFERWSITWKLWAGSWRLSSLVNHDFFLATTVLLLDVNKDIVSPLQESNGPFPRQRFQSGHPSRAELIATLLNSYNVWQLASLRSREAARVAAAVKLVLSKADSTNILSTGKYR</sequence>
<gene>
    <name evidence="5" type="ORF">P280DRAFT_395792</name>
</gene>
<comment type="subcellular location">
    <subcellularLocation>
        <location evidence="1">Nucleus</location>
    </subcellularLocation>
</comment>
<dbReference type="SUPFAM" id="SSF57701">
    <property type="entry name" value="Zn2/Cys6 DNA-binding domain"/>
    <property type="match status" value="1"/>
</dbReference>
<dbReference type="GO" id="GO:0005634">
    <property type="term" value="C:nucleus"/>
    <property type="evidence" value="ECO:0007669"/>
    <property type="project" value="UniProtKB-SubCell"/>
</dbReference>
<dbReference type="GO" id="GO:0003677">
    <property type="term" value="F:DNA binding"/>
    <property type="evidence" value="ECO:0007669"/>
    <property type="project" value="InterPro"/>
</dbReference>
<dbReference type="Proteomes" id="UP000799753">
    <property type="component" value="Unassembled WGS sequence"/>
</dbReference>
<dbReference type="GO" id="GO:0000981">
    <property type="term" value="F:DNA-binding transcription factor activity, RNA polymerase II-specific"/>
    <property type="evidence" value="ECO:0007669"/>
    <property type="project" value="InterPro"/>
</dbReference>
<dbReference type="SMART" id="SM00906">
    <property type="entry name" value="Fungal_trans"/>
    <property type="match status" value="1"/>
</dbReference>
<dbReference type="PANTHER" id="PTHR31001">
    <property type="entry name" value="UNCHARACTERIZED TRANSCRIPTIONAL REGULATORY PROTEIN"/>
    <property type="match status" value="1"/>
</dbReference>
<dbReference type="Pfam" id="PF04082">
    <property type="entry name" value="Fungal_trans"/>
    <property type="match status" value="1"/>
</dbReference>
<reference evidence="5" key="1">
    <citation type="journal article" date="2020" name="Stud. Mycol.">
        <title>101 Dothideomycetes genomes: a test case for predicting lifestyles and emergence of pathogens.</title>
        <authorList>
            <person name="Haridas S."/>
            <person name="Albert R."/>
            <person name="Binder M."/>
            <person name="Bloem J."/>
            <person name="Labutti K."/>
            <person name="Salamov A."/>
            <person name="Andreopoulos B."/>
            <person name="Baker S."/>
            <person name="Barry K."/>
            <person name="Bills G."/>
            <person name="Bluhm B."/>
            <person name="Cannon C."/>
            <person name="Castanera R."/>
            <person name="Culley D."/>
            <person name="Daum C."/>
            <person name="Ezra D."/>
            <person name="Gonzalez J."/>
            <person name="Henrissat B."/>
            <person name="Kuo A."/>
            <person name="Liang C."/>
            <person name="Lipzen A."/>
            <person name="Lutzoni F."/>
            <person name="Magnuson J."/>
            <person name="Mondo S."/>
            <person name="Nolan M."/>
            <person name="Ohm R."/>
            <person name="Pangilinan J."/>
            <person name="Park H.-J."/>
            <person name="Ramirez L."/>
            <person name="Alfaro M."/>
            <person name="Sun H."/>
            <person name="Tritt A."/>
            <person name="Yoshinaga Y."/>
            <person name="Zwiers L.-H."/>
            <person name="Turgeon B."/>
            <person name="Goodwin S."/>
            <person name="Spatafora J."/>
            <person name="Crous P."/>
            <person name="Grigoriev I."/>
        </authorList>
    </citation>
    <scope>NUCLEOTIDE SEQUENCE</scope>
    <source>
        <strain evidence="5">CBS 473.64</strain>
    </source>
</reference>
<feature type="domain" description="Zn(2)-C6 fungal-type" evidence="4">
    <location>
        <begin position="24"/>
        <end position="55"/>
    </location>
</feature>
<dbReference type="Gene3D" id="4.10.240.10">
    <property type="entry name" value="Zn(2)-C6 fungal-type DNA-binding domain"/>
    <property type="match status" value="1"/>
</dbReference>
<accession>A0A6A6S7S1</accession>
<protein>
    <recommendedName>
        <fullName evidence="4">Zn(2)-C6 fungal-type domain-containing protein</fullName>
    </recommendedName>
</protein>
<name>A0A6A6S7S1_9PLEO</name>
<dbReference type="EMBL" id="MU006781">
    <property type="protein sequence ID" value="KAF2642458.1"/>
    <property type="molecule type" value="Genomic_DNA"/>
</dbReference>
<dbReference type="OrthoDB" id="4934715at2759"/>
<evidence type="ECO:0000256" key="2">
    <source>
        <dbReference type="ARBA" id="ARBA00022723"/>
    </source>
</evidence>
<dbReference type="PROSITE" id="PS00463">
    <property type="entry name" value="ZN2_CY6_FUNGAL_1"/>
    <property type="match status" value="1"/>
</dbReference>
<keyword evidence="2" id="KW-0479">Metal-binding</keyword>
<dbReference type="Pfam" id="PF00172">
    <property type="entry name" value="Zn_clus"/>
    <property type="match status" value="1"/>
</dbReference>
<evidence type="ECO:0000313" key="6">
    <source>
        <dbReference type="Proteomes" id="UP000799753"/>
    </source>
</evidence>
<dbReference type="CDD" id="cd00067">
    <property type="entry name" value="GAL4"/>
    <property type="match status" value="1"/>
</dbReference>
<proteinExistence type="predicted"/>
<dbReference type="GO" id="GO:0008270">
    <property type="term" value="F:zinc ion binding"/>
    <property type="evidence" value="ECO:0007669"/>
    <property type="project" value="InterPro"/>
</dbReference>